<evidence type="ECO:0000313" key="6">
    <source>
        <dbReference type="EMBL" id="GGM59474.1"/>
    </source>
</evidence>
<comment type="caution">
    <text evidence="6">The sequence shown here is derived from an EMBL/GenBank/DDBJ whole genome shotgun (WGS) entry which is preliminary data.</text>
</comment>
<dbReference type="GO" id="GO:0005524">
    <property type="term" value="F:ATP binding"/>
    <property type="evidence" value="ECO:0007669"/>
    <property type="project" value="UniProtKB-KW"/>
</dbReference>
<keyword evidence="2 5" id="KW-0547">Nucleotide-binding</keyword>
<evidence type="ECO:0000256" key="3">
    <source>
        <dbReference type="ARBA" id="ARBA00022840"/>
    </source>
</evidence>
<evidence type="ECO:0000313" key="7">
    <source>
        <dbReference type="Proteomes" id="UP000642070"/>
    </source>
</evidence>
<dbReference type="InterPro" id="IPR036890">
    <property type="entry name" value="HATPase_C_sf"/>
</dbReference>
<keyword evidence="7" id="KW-1185">Reference proteome</keyword>
<sequence length="594" mass="65028">MSFTFRVDLRGIVDLLSHHLYATPRVYVRELMQNAVDAITARRLGEPRAAGDIWFEPPERTGDGTLRVHDTGIGLTEAQVHDLLATIGRSSKRDDLGFARHEFLGQFGIGLLSCFMVADEIRVVTRCGDEPTVLWTGFGDGRYAVELPAEQRAAPGTTVTLVPRRGEEHWLAERTVRELATLYGSMLPIGVRVGAGTVTTGLPPWESPPGESPAARWARLAGYAQEAFGFTPFDVVELAAPEGGVRGVAFVLPAPANPAMRVAHRVYLKQMLLAEDVEGLLPPWAFFVRCVVDTTELRPTASREALYDDSLLEQVRETLGSGLRRWLAGLAATDPSRLSTFLQTHHLGVKALAVHDDEMLRLIHECWPFETNVGPLTLAEFHDRYGVVRYTSSVDEFRQMSSVAAAQGIPLVNAGYVYEASLLQRLPAAAEDVVVEVLTPADLSMRLEHLSAEESAAIRPFLALAQRVLDRQGVEVSVRAFDPPSLPALYLLDGEAAFQGDLRRVQADADELWASLLGAVATGRDERPRLVLNHRNPLAREAMNAGDEQLTTYAIEGLFTQALLLARQPLTPAATAAFNQSLLGLLRIALEGRS</sequence>
<feature type="binding site" evidence="5">
    <location>
        <position position="30"/>
    </location>
    <ligand>
        <name>ATP</name>
        <dbReference type="ChEBI" id="CHEBI:30616"/>
    </ligand>
</feature>
<proteinExistence type="inferred from homology"/>
<dbReference type="EMBL" id="BMPI01000042">
    <property type="protein sequence ID" value="GGM59474.1"/>
    <property type="molecule type" value="Genomic_DNA"/>
</dbReference>
<dbReference type="InterPro" id="IPR020575">
    <property type="entry name" value="Hsp90_N"/>
</dbReference>
<dbReference type="SUPFAM" id="SSF54211">
    <property type="entry name" value="Ribosomal protein S5 domain 2-like"/>
    <property type="match status" value="1"/>
</dbReference>
<feature type="binding site" evidence="5">
    <location>
        <position position="34"/>
    </location>
    <ligand>
        <name>ATP</name>
        <dbReference type="ChEBI" id="CHEBI:30616"/>
    </ligand>
</feature>
<protein>
    <submittedName>
        <fullName evidence="6">Molecular chaperone HtpG</fullName>
    </submittedName>
</protein>
<dbReference type="GO" id="GO:0016887">
    <property type="term" value="F:ATP hydrolysis activity"/>
    <property type="evidence" value="ECO:0007669"/>
    <property type="project" value="InterPro"/>
</dbReference>
<evidence type="ECO:0000256" key="2">
    <source>
        <dbReference type="ARBA" id="ARBA00022741"/>
    </source>
</evidence>
<evidence type="ECO:0000256" key="5">
    <source>
        <dbReference type="PIRSR" id="PIRSR002583-1"/>
    </source>
</evidence>
<reference evidence="6" key="2">
    <citation type="submission" date="2020-09" db="EMBL/GenBank/DDBJ databases">
        <authorList>
            <person name="Sun Q."/>
            <person name="Ohkuma M."/>
        </authorList>
    </citation>
    <scope>NUCLEOTIDE SEQUENCE</scope>
    <source>
        <strain evidence="6">JCM 19831</strain>
    </source>
</reference>
<dbReference type="RefSeq" id="WP_190254413.1">
    <property type="nucleotide sequence ID" value="NZ_BMPI01000042.1"/>
</dbReference>
<dbReference type="AlphaFoldDB" id="A0A917U5V5"/>
<dbReference type="GO" id="GO:0051082">
    <property type="term" value="F:unfolded protein binding"/>
    <property type="evidence" value="ECO:0007669"/>
    <property type="project" value="InterPro"/>
</dbReference>
<dbReference type="Proteomes" id="UP000642070">
    <property type="component" value="Unassembled WGS sequence"/>
</dbReference>
<dbReference type="GO" id="GO:0140662">
    <property type="term" value="F:ATP-dependent protein folding chaperone"/>
    <property type="evidence" value="ECO:0007669"/>
    <property type="project" value="InterPro"/>
</dbReference>
<dbReference type="PRINTS" id="PR00775">
    <property type="entry name" value="HEATSHOCK90"/>
</dbReference>
<evidence type="ECO:0000256" key="4">
    <source>
        <dbReference type="ARBA" id="ARBA00023186"/>
    </source>
</evidence>
<comment type="similarity">
    <text evidence="1">Belongs to the heat shock protein 90 family.</text>
</comment>
<reference evidence="6" key="1">
    <citation type="journal article" date="2014" name="Int. J. Syst. Evol. Microbiol.">
        <title>Complete genome sequence of Corynebacterium casei LMG S-19264T (=DSM 44701T), isolated from a smear-ripened cheese.</title>
        <authorList>
            <consortium name="US DOE Joint Genome Institute (JGI-PGF)"/>
            <person name="Walter F."/>
            <person name="Albersmeier A."/>
            <person name="Kalinowski J."/>
            <person name="Ruckert C."/>
        </authorList>
    </citation>
    <scope>NUCLEOTIDE SEQUENCE</scope>
    <source>
        <strain evidence="6">JCM 19831</strain>
    </source>
</reference>
<evidence type="ECO:0000256" key="1">
    <source>
        <dbReference type="ARBA" id="ARBA00008239"/>
    </source>
</evidence>
<keyword evidence="3 5" id="KW-0067">ATP-binding</keyword>
<dbReference type="Gene3D" id="3.30.230.80">
    <property type="match status" value="1"/>
</dbReference>
<accession>A0A917U5V5</accession>
<feature type="binding site" evidence="5">
    <location>
        <position position="157"/>
    </location>
    <ligand>
        <name>ATP</name>
        <dbReference type="ChEBI" id="CHEBI:30616"/>
    </ligand>
</feature>
<dbReference type="PIRSF" id="PIRSF002583">
    <property type="entry name" value="Hsp90"/>
    <property type="match status" value="1"/>
</dbReference>
<dbReference type="PANTHER" id="PTHR11528">
    <property type="entry name" value="HEAT SHOCK PROTEIN 90 FAMILY MEMBER"/>
    <property type="match status" value="1"/>
</dbReference>
<keyword evidence="4" id="KW-0143">Chaperone</keyword>
<dbReference type="Gene3D" id="3.30.565.10">
    <property type="entry name" value="Histidine kinase-like ATPase, C-terminal domain"/>
    <property type="match status" value="1"/>
</dbReference>
<name>A0A917U5V5_9ACTN</name>
<dbReference type="SUPFAM" id="SSF55874">
    <property type="entry name" value="ATPase domain of HSP90 chaperone/DNA topoisomerase II/histidine kinase"/>
    <property type="match status" value="1"/>
</dbReference>
<dbReference type="InterPro" id="IPR020568">
    <property type="entry name" value="Ribosomal_Su5_D2-typ_SF"/>
</dbReference>
<dbReference type="Pfam" id="PF13589">
    <property type="entry name" value="HATPase_c_3"/>
    <property type="match status" value="1"/>
</dbReference>
<dbReference type="InterPro" id="IPR001404">
    <property type="entry name" value="Hsp90_fam"/>
</dbReference>
<feature type="binding site" evidence="5">
    <location>
        <position position="70"/>
    </location>
    <ligand>
        <name>ATP</name>
        <dbReference type="ChEBI" id="CHEBI:30616"/>
    </ligand>
</feature>
<gene>
    <name evidence="6" type="ORF">GCM10007977_071290</name>
</gene>
<organism evidence="6 7">
    <name type="scientific">Dactylosporangium sucinum</name>
    <dbReference type="NCBI Taxonomy" id="1424081"/>
    <lineage>
        <taxon>Bacteria</taxon>
        <taxon>Bacillati</taxon>
        <taxon>Actinomycetota</taxon>
        <taxon>Actinomycetes</taxon>
        <taxon>Micromonosporales</taxon>
        <taxon>Micromonosporaceae</taxon>
        <taxon>Dactylosporangium</taxon>
    </lineage>
</organism>
<dbReference type="NCBIfam" id="NF010683">
    <property type="entry name" value="PRK14083.1"/>
    <property type="match status" value="1"/>
</dbReference>